<dbReference type="GO" id="GO:0022857">
    <property type="term" value="F:transmembrane transporter activity"/>
    <property type="evidence" value="ECO:0007669"/>
    <property type="project" value="InterPro"/>
</dbReference>
<evidence type="ECO:0000313" key="9">
    <source>
        <dbReference type="Proteomes" id="UP000235015"/>
    </source>
</evidence>
<comment type="caution">
    <text evidence="8">The sequence shown here is derived from an EMBL/GenBank/DDBJ whole genome shotgun (WGS) entry which is preliminary data.</text>
</comment>
<feature type="transmembrane region" description="Helical" evidence="6">
    <location>
        <begin position="772"/>
        <end position="792"/>
    </location>
</feature>
<feature type="transmembrane region" description="Helical" evidence="6">
    <location>
        <begin position="717"/>
        <end position="735"/>
    </location>
</feature>
<dbReference type="STRING" id="1111735.GCA_000428045_02816"/>
<evidence type="ECO:0000256" key="5">
    <source>
        <dbReference type="ARBA" id="ARBA00023136"/>
    </source>
</evidence>
<organism evidence="8 9">
    <name type="scientific">Sedimenticola selenatireducens</name>
    <dbReference type="NCBI Taxonomy" id="191960"/>
    <lineage>
        <taxon>Bacteria</taxon>
        <taxon>Pseudomonadati</taxon>
        <taxon>Pseudomonadota</taxon>
        <taxon>Gammaproteobacteria</taxon>
        <taxon>Chromatiales</taxon>
        <taxon>Sedimenticolaceae</taxon>
        <taxon>Sedimenticola</taxon>
    </lineage>
</organism>
<dbReference type="Proteomes" id="UP000235015">
    <property type="component" value="Unassembled WGS sequence"/>
</dbReference>
<evidence type="ECO:0000256" key="6">
    <source>
        <dbReference type="SAM" id="Phobius"/>
    </source>
</evidence>
<dbReference type="Gene3D" id="1.20.1640.10">
    <property type="entry name" value="Multidrug efflux transporter AcrB transmembrane domain"/>
    <property type="match status" value="2"/>
</dbReference>
<dbReference type="SUPFAM" id="SSF55785">
    <property type="entry name" value="PYP-like sensor domain (PAS domain)"/>
    <property type="match status" value="1"/>
</dbReference>
<keyword evidence="5 6" id="KW-0472">Membrane</keyword>
<feature type="transmembrane region" description="Helical" evidence="6">
    <location>
        <begin position="460"/>
        <end position="479"/>
    </location>
</feature>
<keyword evidence="2" id="KW-1003">Cell membrane</keyword>
<dbReference type="CDD" id="cd00130">
    <property type="entry name" value="PAS"/>
    <property type="match status" value="1"/>
</dbReference>
<dbReference type="InterPro" id="IPR000014">
    <property type="entry name" value="PAS"/>
</dbReference>
<feature type="transmembrane region" description="Helical" evidence="6">
    <location>
        <begin position="813"/>
        <end position="833"/>
    </location>
</feature>
<protein>
    <submittedName>
        <fullName evidence="8">RND transporter</fullName>
    </submittedName>
</protein>
<keyword evidence="4 6" id="KW-1133">Transmembrane helix</keyword>
<evidence type="ECO:0000256" key="1">
    <source>
        <dbReference type="ARBA" id="ARBA00004651"/>
    </source>
</evidence>
<dbReference type="InterPro" id="IPR001036">
    <property type="entry name" value="Acrflvin-R"/>
</dbReference>
<feature type="transmembrane region" description="Helical" evidence="6">
    <location>
        <begin position="845"/>
        <end position="870"/>
    </location>
</feature>
<evidence type="ECO:0000256" key="3">
    <source>
        <dbReference type="ARBA" id="ARBA00022692"/>
    </source>
</evidence>
<dbReference type="PROSITE" id="PS50156">
    <property type="entry name" value="SSD"/>
    <property type="match status" value="2"/>
</dbReference>
<feature type="domain" description="SSD" evidence="7">
    <location>
        <begin position="376"/>
        <end position="485"/>
    </location>
</feature>
<dbReference type="RefSeq" id="WP_273437626.1">
    <property type="nucleotide sequence ID" value="NZ_PKUN01000002.1"/>
</dbReference>
<feature type="transmembrane region" description="Helical" evidence="6">
    <location>
        <begin position="133"/>
        <end position="154"/>
    </location>
</feature>
<sequence length="894" mass="98991">MQADTRYARLDHDRKPIAIQHDGMFVYANPAFLALLGYQSFSELEAIPVLDLVVDRHKDRLREHFSAAGQVSRSAREYPRAKVTLLKADGSHLVAIINSCSTLFDGEETIEFSLITEADVRLKNVFLNLPWKFYFSVLFLFLFTILPNGLLLNLNINNAPKVYLPSDAPSVIIDDELRRYFPSDQAVLLLFEGVALYSDGFAKAFNGLAKALAANPLIDEVVNMTTQDHIHGTEEGFLVEPLVNIEDLDKTRPNERLARALSDRFAKNTLVAADGTAVSMLVIPVAIDSSLERLALEDAILEQVDEARLAGYLTGMAGQITTDVAQMRSMLRDNMIFIPATTVIGLFLIWWLFHRWLAVIVAGVVIGVVVSSTVAFYVVFNQPFNLISSIIPPLLSALTVAALVHLFNALNYASKRGLIGPDRVSSALSEVRRPAFYTALTTVAGLSSLGLSPIPPIKVFGLISAAGVALIYFVVIHLVPNIFSRFDYAAWPSRRAGLAGLDGVVTRLFHIGVRYPLYVVGSVVVVLGLLLPQIGNIVVETNLQEFFYPSHPLRKATRHIEDKLVGTASLDIVVTANQRGGLEQPRVLNDMRAFQRWAEAQPEVDKSISMADFVEEMHWGFNAENPEYRRIPDNMELISQYLLVYDGEDLFDFVDEEYRVAHISLNVNVHGANALSELMERIRDYHGKYPTSGIEWEIAGFGRLFADQEDLLIEGQVKSLFGALGLIFLLMLIQWRSIGSAVLCMIPNLSPILLIFIVMGLFGLWLDMATAMIASVAVGIAVDDTIHVYHGFISRVRRGISTIVALVKTYKQAGRAVMTTTIILSAQFIVLTLSEFVPTTHFGLLTSIGLIAALLFDLLLLPALLILIYARHPAVIKQEPLFMKRRDEGGSGLN</sequence>
<evidence type="ECO:0000313" key="8">
    <source>
        <dbReference type="EMBL" id="PLX63054.1"/>
    </source>
</evidence>
<dbReference type="InterPro" id="IPR035965">
    <property type="entry name" value="PAS-like_dom_sf"/>
</dbReference>
<dbReference type="PANTHER" id="PTHR33406">
    <property type="entry name" value="MEMBRANE PROTEIN MJ1562-RELATED"/>
    <property type="match status" value="1"/>
</dbReference>
<feature type="transmembrane region" description="Helical" evidence="6">
    <location>
        <begin position="386"/>
        <end position="413"/>
    </location>
</feature>
<dbReference type="PANTHER" id="PTHR33406:SF12">
    <property type="entry name" value="BLR2997 PROTEIN"/>
    <property type="match status" value="1"/>
</dbReference>
<dbReference type="Gene3D" id="3.30.450.20">
    <property type="entry name" value="PAS domain"/>
    <property type="match status" value="1"/>
</dbReference>
<evidence type="ECO:0000259" key="7">
    <source>
        <dbReference type="PROSITE" id="PS50156"/>
    </source>
</evidence>
<evidence type="ECO:0000256" key="2">
    <source>
        <dbReference type="ARBA" id="ARBA00022475"/>
    </source>
</evidence>
<feature type="transmembrane region" description="Helical" evidence="6">
    <location>
        <begin position="336"/>
        <end position="353"/>
    </location>
</feature>
<proteinExistence type="predicted"/>
<dbReference type="Pfam" id="PF12349">
    <property type="entry name" value="Sterol-sensing"/>
    <property type="match status" value="1"/>
</dbReference>
<dbReference type="InterPro" id="IPR053958">
    <property type="entry name" value="HMGCR/SNAP/NPC1-like_SSD"/>
</dbReference>
<dbReference type="InterPro" id="IPR050545">
    <property type="entry name" value="Mycobact_MmpL"/>
</dbReference>
<accession>A0A2N6D059</accession>
<dbReference type="SUPFAM" id="SSF82866">
    <property type="entry name" value="Multidrug efflux transporter AcrB transmembrane domain"/>
    <property type="match status" value="2"/>
</dbReference>
<dbReference type="EMBL" id="PKUN01000002">
    <property type="protein sequence ID" value="PLX63054.1"/>
    <property type="molecule type" value="Genomic_DNA"/>
</dbReference>
<feature type="domain" description="SSD" evidence="7">
    <location>
        <begin position="719"/>
        <end position="867"/>
    </location>
</feature>
<feature type="transmembrane region" description="Helical" evidence="6">
    <location>
        <begin position="515"/>
        <end position="534"/>
    </location>
</feature>
<dbReference type="InterPro" id="IPR000731">
    <property type="entry name" value="SSD"/>
</dbReference>
<dbReference type="GO" id="GO:0005886">
    <property type="term" value="C:plasma membrane"/>
    <property type="evidence" value="ECO:0007669"/>
    <property type="project" value="UniProtKB-SubCell"/>
</dbReference>
<reference evidence="8 9" key="1">
    <citation type="submission" date="2017-11" db="EMBL/GenBank/DDBJ databases">
        <title>Genome-resolved metagenomics identifies genetic mobility, metabolic interactions, and unexpected diversity in perchlorate-reducing communities.</title>
        <authorList>
            <person name="Barnum T.P."/>
            <person name="Figueroa I.A."/>
            <person name="Carlstrom C.I."/>
            <person name="Lucas L.N."/>
            <person name="Engelbrektson A.L."/>
            <person name="Coates J.D."/>
        </authorList>
    </citation>
    <scope>NUCLEOTIDE SEQUENCE [LARGE SCALE GENOMIC DNA]</scope>
    <source>
        <strain evidence="8">BM301</strain>
    </source>
</reference>
<gene>
    <name evidence="8" type="ORF">C0630_02515</name>
</gene>
<dbReference type="AlphaFoldDB" id="A0A2N6D059"/>
<dbReference type="Pfam" id="PF03176">
    <property type="entry name" value="MMPL"/>
    <property type="match status" value="1"/>
</dbReference>
<feature type="transmembrane region" description="Helical" evidence="6">
    <location>
        <begin position="742"/>
        <end position="766"/>
    </location>
</feature>
<name>A0A2N6D059_9GAMM</name>
<feature type="transmembrane region" description="Helical" evidence="6">
    <location>
        <begin position="360"/>
        <end position="380"/>
    </location>
</feature>
<dbReference type="PRINTS" id="PR00702">
    <property type="entry name" value="ACRIFLAVINRP"/>
</dbReference>
<comment type="subcellular location">
    <subcellularLocation>
        <location evidence="1">Cell membrane</location>
        <topology evidence="1">Multi-pass membrane protein</topology>
    </subcellularLocation>
</comment>
<dbReference type="InterPro" id="IPR004869">
    <property type="entry name" value="MMPL_dom"/>
</dbReference>
<keyword evidence="3 6" id="KW-0812">Transmembrane</keyword>
<evidence type="ECO:0000256" key="4">
    <source>
        <dbReference type="ARBA" id="ARBA00022989"/>
    </source>
</evidence>